<accession>A0A5E7ILQ4</accession>
<protein>
    <submittedName>
        <fullName evidence="1">Uncharacterized protein</fullName>
    </submittedName>
</protein>
<dbReference type="AlphaFoldDB" id="A0A5E7ILQ4"/>
<dbReference type="Proteomes" id="UP000385207">
    <property type="component" value="Unassembled WGS sequence"/>
</dbReference>
<dbReference type="RefSeq" id="WP_150783602.1">
    <property type="nucleotide sequence ID" value="NZ_CABVII010000005.1"/>
</dbReference>
<dbReference type="OrthoDB" id="6925137at2"/>
<evidence type="ECO:0000313" key="1">
    <source>
        <dbReference type="EMBL" id="VVO72263.1"/>
    </source>
</evidence>
<name>A0A5E7ILQ4_PSEFL</name>
<organism evidence="1 2">
    <name type="scientific">Pseudomonas fluorescens</name>
    <dbReference type="NCBI Taxonomy" id="294"/>
    <lineage>
        <taxon>Bacteria</taxon>
        <taxon>Pseudomonadati</taxon>
        <taxon>Pseudomonadota</taxon>
        <taxon>Gammaproteobacteria</taxon>
        <taxon>Pseudomonadales</taxon>
        <taxon>Pseudomonadaceae</taxon>
        <taxon>Pseudomonas</taxon>
    </lineage>
</organism>
<proteinExistence type="predicted"/>
<sequence>MALRFDVVPALPMDTDSMRNGTRSFCKNETIGFNLYDNEKKLRLQTIYQTRAEAEYVCQRRNLKGLQSSIQDGRRNSIDRRSI</sequence>
<dbReference type="EMBL" id="CABVII010000005">
    <property type="protein sequence ID" value="VVO72263.1"/>
    <property type="molecule type" value="Genomic_DNA"/>
</dbReference>
<reference evidence="1 2" key="1">
    <citation type="submission" date="2019-09" db="EMBL/GenBank/DDBJ databases">
        <authorList>
            <person name="Chandra G."/>
            <person name="Truman W A."/>
        </authorList>
    </citation>
    <scope>NUCLEOTIDE SEQUENCE [LARGE SCALE GENOMIC DNA]</scope>
    <source>
        <strain evidence="1">PS862</strain>
    </source>
</reference>
<gene>
    <name evidence="1" type="ORF">PS862_01393</name>
</gene>
<evidence type="ECO:0000313" key="2">
    <source>
        <dbReference type="Proteomes" id="UP000385207"/>
    </source>
</evidence>